<comment type="caution">
    <text evidence="1">The sequence shown here is derived from an EMBL/GenBank/DDBJ whole genome shotgun (WGS) entry which is preliminary data.</text>
</comment>
<evidence type="ECO:0000313" key="1">
    <source>
        <dbReference type="EMBL" id="MSR93989.1"/>
    </source>
</evidence>
<evidence type="ECO:0000313" key="2">
    <source>
        <dbReference type="Proteomes" id="UP000434409"/>
    </source>
</evidence>
<dbReference type="InterPro" id="IPR043756">
    <property type="entry name" value="DUF5702"/>
</dbReference>
<organism evidence="1 2">
    <name type="scientific">Suipraeoptans intestinalis</name>
    <dbReference type="NCBI Taxonomy" id="2606628"/>
    <lineage>
        <taxon>Bacteria</taxon>
        <taxon>Bacillati</taxon>
        <taxon>Bacillota</taxon>
        <taxon>Clostridia</taxon>
        <taxon>Lachnospirales</taxon>
        <taxon>Lachnospiraceae</taxon>
        <taxon>Suipraeoptans</taxon>
    </lineage>
</organism>
<dbReference type="Pfam" id="PF18960">
    <property type="entry name" value="DUF5702"/>
    <property type="match status" value="1"/>
</dbReference>
<gene>
    <name evidence="1" type="ORF">FYJ34_06905</name>
</gene>
<name>A0A6N7V0A2_9FIRM</name>
<sequence length="450" mass="51343">MKKGSITVYLSLVLLLFIGLIGALLESASVQAAKNCKRADVNRGMECSFAEYQKELLQEYGIFGLEGTYETGAYEEAKVLDRIRWYAGGNLTQEISGIRFLTEEGGAPFFRQATEYMKTKIPVDLPRLTEEKGQWETQKGKEKGIVETETQSERKLDEILAEEKTDLEKEENPITHMKQIKSKGLLELVMPREQQISEKCLKKEEMLQGRTVNKGYGRFSERQEKLDEILFKEYLLEKFPPMTETKGGGALDYELEYILYGEPQDRENLKKTVQAIQKLRFVADYLYIQGDGEMRAEAEGMAAALCTALAVPVATEAAAQLILLAWAYGETIMDLRTLLRGGKVPVVKTKATWQLQLSQLLKLGTEEDRLEGQDFGEGQTYKGYLRAVLYLKERKELPWRALDMIEGNMKGRLGQSFFRSDFCISDLQIKTKAMLPRGIRYTFETEYGYR</sequence>
<dbReference type="RefSeq" id="WP_154477279.1">
    <property type="nucleotide sequence ID" value="NZ_VULY01000018.1"/>
</dbReference>
<dbReference type="AlphaFoldDB" id="A0A6N7V0A2"/>
<proteinExistence type="predicted"/>
<reference evidence="1 2" key="1">
    <citation type="submission" date="2019-08" db="EMBL/GenBank/DDBJ databases">
        <title>In-depth cultivation of the pig gut microbiome towards novel bacterial diversity and tailored functional studies.</title>
        <authorList>
            <person name="Wylensek D."/>
            <person name="Hitch T.C.A."/>
            <person name="Clavel T."/>
        </authorList>
    </citation>
    <scope>NUCLEOTIDE SEQUENCE [LARGE SCALE GENOMIC DNA]</scope>
    <source>
        <strain evidence="1 2">68-1-5</strain>
    </source>
</reference>
<protein>
    <submittedName>
        <fullName evidence="1">Uncharacterized protein</fullName>
    </submittedName>
</protein>
<dbReference type="EMBL" id="VULY01000018">
    <property type="protein sequence ID" value="MSR93989.1"/>
    <property type="molecule type" value="Genomic_DNA"/>
</dbReference>
<accession>A0A6N7V0A2</accession>
<dbReference type="Proteomes" id="UP000434409">
    <property type="component" value="Unassembled WGS sequence"/>
</dbReference>
<keyword evidence="2" id="KW-1185">Reference proteome</keyword>